<evidence type="ECO:0000256" key="1">
    <source>
        <dbReference type="ARBA" id="ARBA00009369"/>
    </source>
</evidence>
<dbReference type="GO" id="GO:0008360">
    <property type="term" value="P:regulation of cell shape"/>
    <property type="evidence" value="ECO:0007669"/>
    <property type="project" value="UniProtKB-KW"/>
</dbReference>
<dbReference type="InterPro" id="IPR042177">
    <property type="entry name" value="Cell/Rod_1"/>
</dbReference>
<protein>
    <recommendedName>
        <fullName evidence="2">Cell shape-determining protein MreC</fullName>
    </recommendedName>
    <alternativeName>
        <fullName evidence="4">Cell shape protein MreC</fullName>
    </alternativeName>
</protein>
<sequence>MNLVPRRLAVALFVVLFLYLTLYTWNLRTGYLDKLSTTTGLTFVGLILKPADWVRDSVSDLWHRYVYLVDVQKENTQLRGQVRGLNLELARHREGAAELRRLRKLLQFDSPPAWRVEGARVLSRRVGPYAVLETLVVDKGSHSKLVEDMPAVTDTGVVGRVFRVAPLTSQVLLVTDPNSRIAVLGQQSRTSGIVIGQGANKPLAVAYVPLNAPLYEGEILVTSGFAGVFPKGLPVARVQSIRRSDISLFQKVVAEPLVAPRALEEILLLEVVDESEAPEAPTGNASRDVMLDVDALVDQLLSKDSPPEISPELQKAPGEPAPLGGNSTGGSGATGTGSTDRAVQ</sequence>
<dbReference type="Gene3D" id="2.40.10.340">
    <property type="entry name" value="Rod shape-determining protein MreC, domain 1"/>
    <property type="match status" value="1"/>
</dbReference>
<dbReference type="OrthoDB" id="9808025at2"/>
<dbReference type="InterPro" id="IPR042175">
    <property type="entry name" value="Cell/Rod_MreC_2"/>
</dbReference>
<dbReference type="NCBIfam" id="TIGR00219">
    <property type="entry name" value="mreC"/>
    <property type="match status" value="1"/>
</dbReference>
<evidence type="ECO:0000313" key="8">
    <source>
        <dbReference type="Proteomes" id="UP000434052"/>
    </source>
</evidence>
<organism evidence="7 8">
    <name type="scientific">Oceanidesulfovibrio marinus</name>
    <dbReference type="NCBI Taxonomy" id="370038"/>
    <lineage>
        <taxon>Bacteria</taxon>
        <taxon>Pseudomonadati</taxon>
        <taxon>Thermodesulfobacteriota</taxon>
        <taxon>Desulfovibrionia</taxon>
        <taxon>Desulfovibrionales</taxon>
        <taxon>Desulfovibrionaceae</taxon>
        <taxon>Oceanidesulfovibrio</taxon>
    </lineage>
</organism>
<accession>A0A6P1ZNQ3</accession>
<dbReference type="GO" id="GO:0005886">
    <property type="term" value="C:plasma membrane"/>
    <property type="evidence" value="ECO:0007669"/>
    <property type="project" value="TreeGrafter"/>
</dbReference>
<evidence type="ECO:0000256" key="3">
    <source>
        <dbReference type="ARBA" id="ARBA00022960"/>
    </source>
</evidence>
<feature type="domain" description="Rod shape-determining protein MreC beta-barrel core" evidence="6">
    <location>
        <begin position="131"/>
        <end position="269"/>
    </location>
</feature>
<feature type="compositionally biased region" description="Gly residues" evidence="5">
    <location>
        <begin position="326"/>
        <end position="335"/>
    </location>
</feature>
<gene>
    <name evidence="7" type="primary">mreC</name>
    <name evidence="7" type="ORF">DQK91_04605</name>
</gene>
<dbReference type="Pfam" id="PF04085">
    <property type="entry name" value="MreC"/>
    <property type="match status" value="1"/>
</dbReference>
<reference evidence="7 8" key="1">
    <citation type="submission" date="2018-06" db="EMBL/GenBank/DDBJ databases">
        <title>Complete genome of Desulfovibrio marinus P48SEP.</title>
        <authorList>
            <person name="Crispim J.S."/>
            <person name="Vidigal P.M.P."/>
            <person name="Silva L.C.F."/>
            <person name="Araujo L.C."/>
            <person name="Laguardia C.N."/>
            <person name="Dias R.S."/>
            <person name="Sousa M.P."/>
            <person name="Paula S.O."/>
            <person name="Silva C."/>
        </authorList>
    </citation>
    <scope>NUCLEOTIDE SEQUENCE [LARGE SCALE GENOMIC DNA]</scope>
    <source>
        <strain evidence="7 8">P48SEP</strain>
    </source>
</reference>
<feature type="region of interest" description="Disordered" evidence="5">
    <location>
        <begin position="302"/>
        <end position="344"/>
    </location>
</feature>
<comment type="similarity">
    <text evidence="1">Belongs to the MreC family.</text>
</comment>
<dbReference type="Proteomes" id="UP000434052">
    <property type="component" value="Unassembled WGS sequence"/>
</dbReference>
<evidence type="ECO:0000313" key="7">
    <source>
        <dbReference type="EMBL" id="TVM35937.1"/>
    </source>
</evidence>
<evidence type="ECO:0000259" key="6">
    <source>
        <dbReference type="Pfam" id="PF04085"/>
    </source>
</evidence>
<dbReference type="InterPro" id="IPR007221">
    <property type="entry name" value="MreC"/>
</dbReference>
<evidence type="ECO:0000256" key="4">
    <source>
        <dbReference type="ARBA" id="ARBA00032089"/>
    </source>
</evidence>
<comment type="caution">
    <text evidence="7">The sequence shown here is derived from an EMBL/GenBank/DDBJ whole genome shotgun (WGS) entry which is preliminary data.</text>
</comment>
<evidence type="ECO:0000256" key="2">
    <source>
        <dbReference type="ARBA" id="ARBA00013855"/>
    </source>
</evidence>
<dbReference type="EMBL" id="QMIF01000002">
    <property type="protein sequence ID" value="TVM35937.1"/>
    <property type="molecule type" value="Genomic_DNA"/>
</dbReference>
<dbReference type="PANTHER" id="PTHR34138">
    <property type="entry name" value="CELL SHAPE-DETERMINING PROTEIN MREC"/>
    <property type="match status" value="1"/>
</dbReference>
<name>A0A6P1ZNQ3_9BACT</name>
<dbReference type="InterPro" id="IPR055342">
    <property type="entry name" value="MreC_beta-barrel_core"/>
</dbReference>
<keyword evidence="3" id="KW-0133">Cell shape</keyword>
<evidence type="ECO:0000256" key="5">
    <source>
        <dbReference type="SAM" id="MobiDB-lite"/>
    </source>
</evidence>
<proteinExistence type="inferred from homology"/>
<dbReference type="AlphaFoldDB" id="A0A6P1ZNQ3"/>
<dbReference type="PANTHER" id="PTHR34138:SF1">
    <property type="entry name" value="CELL SHAPE-DETERMINING PROTEIN MREC"/>
    <property type="match status" value="1"/>
</dbReference>
<dbReference type="Gene3D" id="2.40.10.350">
    <property type="entry name" value="Rod shape-determining protein MreC, domain 2"/>
    <property type="match status" value="1"/>
</dbReference>